<dbReference type="EMBL" id="CAKJVE010000004">
    <property type="protein sequence ID" value="CAG9704915.1"/>
    <property type="molecule type" value="Genomic_DNA"/>
</dbReference>
<name>A0AA86JQ17_9CLOT</name>
<feature type="transmembrane region" description="Helical" evidence="1">
    <location>
        <begin position="95"/>
        <end position="115"/>
    </location>
</feature>
<dbReference type="RefSeq" id="WP_342350328.1">
    <property type="nucleotide sequence ID" value="NZ_CAKJVE010000004.1"/>
</dbReference>
<feature type="transmembrane region" description="Helical" evidence="1">
    <location>
        <begin position="50"/>
        <end position="75"/>
    </location>
</feature>
<organism evidence="2 3">
    <name type="scientific">Clostridium neonatale</name>
    <dbReference type="NCBI Taxonomy" id="137838"/>
    <lineage>
        <taxon>Bacteria</taxon>
        <taxon>Bacillati</taxon>
        <taxon>Bacillota</taxon>
        <taxon>Clostridia</taxon>
        <taxon>Eubacteriales</taxon>
        <taxon>Clostridiaceae</taxon>
        <taxon>Clostridium</taxon>
    </lineage>
</organism>
<evidence type="ECO:0000313" key="2">
    <source>
        <dbReference type="EMBL" id="CAG9704915.1"/>
    </source>
</evidence>
<evidence type="ECO:0000313" key="3">
    <source>
        <dbReference type="Proteomes" id="UP000789738"/>
    </source>
</evidence>
<keyword evidence="1" id="KW-1133">Transmembrane helix</keyword>
<accession>A0AA86JQ17</accession>
<dbReference type="Proteomes" id="UP000789738">
    <property type="component" value="Unassembled WGS sequence"/>
</dbReference>
<keyword evidence="1" id="KW-0812">Transmembrane</keyword>
<proteinExistence type="predicted"/>
<comment type="caution">
    <text evidence="2">The sequence shown here is derived from an EMBL/GenBank/DDBJ whole genome shotgun (WGS) entry which is preliminary data.</text>
</comment>
<dbReference type="Gene3D" id="1.10.1760.20">
    <property type="match status" value="1"/>
</dbReference>
<keyword evidence="1" id="KW-0472">Membrane</keyword>
<feature type="transmembrane region" description="Helical" evidence="1">
    <location>
        <begin position="127"/>
        <end position="151"/>
    </location>
</feature>
<gene>
    <name evidence="2" type="ORF">CNEO_41522</name>
</gene>
<evidence type="ECO:0000256" key="1">
    <source>
        <dbReference type="SAM" id="Phobius"/>
    </source>
</evidence>
<sequence>MKCSVKELILFGVLAAILTISQVSLSFIPNVETVSLLIILYSLIYEKKSMYIVVIFVMMMGLIYGFGTWWFGYLIIWPSLSMITYLIRNKIKERYLLLSIYSGIFGLIFGALYAIPVFVFTGINSGIGYWISGIPYDIVHGTGNYFIMLFLGERIFKLLNRLNKNIFILENSKNNIKYL</sequence>
<protein>
    <submittedName>
        <fullName evidence="2">Transporter</fullName>
    </submittedName>
</protein>
<dbReference type="AlphaFoldDB" id="A0AA86JQ17"/>
<reference evidence="2" key="1">
    <citation type="submission" date="2021-10" db="EMBL/GenBank/DDBJ databases">
        <authorList>
            <person name="Mesa V."/>
        </authorList>
    </citation>
    <scope>NUCLEOTIDE SEQUENCE</scope>
    <source>
        <strain evidence="2">CC3_PB</strain>
    </source>
</reference>